<dbReference type="Gene3D" id="2.40.100.10">
    <property type="entry name" value="Cyclophilin-like"/>
    <property type="match status" value="1"/>
</dbReference>
<evidence type="ECO:0000256" key="7">
    <source>
        <dbReference type="PROSITE-ProRule" id="PRU00176"/>
    </source>
</evidence>
<dbReference type="SUPFAM" id="SSF50891">
    <property type="entry name" value="Cyclophilin-like"/>
    <property type="match status" value="1"/>
</dbReference>
<evidence type="ECO:0000256" key="1">
    <source>
        <dbReference type="ARBA" id="ARBA00000971"/>
    </source>
</evidence>
<name>A0A9C7PTE5_9RHOD</name>
<comment type="subcellular location">
    <subcellularLocation>
        <location evidence="2 8">Nucleus</location>
    </subcellularLocation>
</comment>
<dbReference type="GO" id="GO:0005634">
    <property type="term" value="C:nucleus"/>
    <property type="evidence" value="ECO:0007669"/>
    <property type="project" value="UniProtKB-SubCell"/>
</dbReference>
<dbReference type="PANTHER" id="PTHR45843">
    <property type="entry name" value="PEPTIDYL-PROLYL CIS-TRANS ISOMERASE-LIKE 4"/>
    <property type="match status" value="1"/>
</dbReference>
<feature type="domain" description="RRM" evidence="11">
    <location>
        <begin position="244"/>
        <end position="321"/>
    </location>
</feature>
<feature type="domain" description="PPIase cyclophilin-type" evidence="10">
    <location>
        <begin position="10"/>
        <end position="162"/>
    </location>
</feature>
<proteinExistence type="inferred from homology"/>
<dbReference type="AlphaFoldDB" id="A0A9C7PTE5"/>
<dbReference type="FunFam" id="2.40.100.10:FF:000015">
    <property type="entry name" value="Peptidyl-prolyl cis-trans isomerase"/>
    <property type="match status" value="1"/>
</dbReference>
<evidence type="ECO:0000259" key="11">
    <source>
        <dbReference type="PROSITE" id="PS50102"/>
    </source>
</evidence>
<dbReference type="PANTHER" id="PTHR45843:SF1">
    <property type="entry name" value="PEPTIDYL-PROLYL CIS-TRANS ISOMERASE-LIKE 4"/>
    <property type="match status" value="1"/>
</dbReference>
<dbReference type="SUPFAM" id="SSF54928">
    <property type="entry name" value="RNA-binding domain, RBD"/>
    <property type="match status" value="1"/>
</dbReference>
<feature type="compositionally biased region" description="Acidic residues" evidence="9">
    <location>
        <begin position="195"/>
        <end position="208"/>
    </location>
</feature>
<evidence type="ECO:0000256" key="8">
    <source>
        <dbReference type="RuleBase" id="RU365081"/>
    </source>
</evidence>
<dbReference type="InterPro" id="IPR035542">
    <property type="entry name" value="CRIP"/>
</dbReference>
<dbReference type="CDD" id="cd12235">
    <property type="entry name" value="RRM_PPIL4"/>
    <property type="match status" value="1"/>
</dbReference>
<dbReference type="Proteomes" id="UP001061958">
    <property type="component" value="Unassembled WGS sequence"/>
</dbReference>
<dbReference type="Gene3D" id="3.30.70.330">
    <property type="match status" value="1"/>
</dbReference>
<comment type="similarity">
    <text evidence="8">Belongs to the cyclophilin-type PPIase family. PPIL4 subfamily.</text>
</comment>
<dbReference type="PROSITE" id="PS50102">
    <property type="entry name" value="RRM"/>
    <property type="match status" value="1"/>
</dbReference>
<evidence type="ECO:0000313" key="13">
    <source>
        <dbReference type="Proteomes" id="UP001061958"/>
    </source>
</evidence>
<evidence type="ECO:0000256" key="9">
    <source>
        <dbReference type="SAM" id="MobiDB-lite"/>
    </source>
</evidence>
<dbReference type="GO" id="GO:0003723">
    <property type="term" value="F:RNA binding"/>
    <property type="evidence" value="ECO:0007669"/>
    <property type="project" value="UniProtKB-UniRule"/>
</dbReference>
<comment type="caution">
    <text evidence="12">The sequence shown here is derived from an EMBL/GenBank/DDBJ whole genome shotgun (WGS) entry which is preliminary data.</text>
</comment>
<keyword evidence="13" id="KW-1185">Reference proteome</keyword>
<evidence type="ECO:0000313" key="12">
    <source>
        <dbReference type="EMBL" id="GJQ09617.1"/>
    </source>
</evidence>
<dbReference type="Pfam" id="PF00160">
    <property type="entry name" value="Pro_isomerase"/>
    <property type="match status" value="1"/>
</dbReference>
<dbReference type="EC" id="5.2.1.8" evidence="8"/>
<dbReference type="InterPro" id="IPR002130">
    <property type="entry name" value="Cyclophilin-type_PPIase_dom"/>
</dbReference>
<dbReference type="SMART" id="SM00360">
    <property type="entry name" value="RRM"/>
    <property type="match status" value="1"/>
</dbReference>
<dbReference type="InterPro" id="IPR035538">
    <property type="entry name" value="Cyclophilin_PPIL4"/>
</dbReference>
<dbReference type="InterPro" id="IPR000504">
    <property type="entry name" value="RRM_dom"/>
</dbReference>
<comment type="function">
    <text evidence="8">PPIases accelerate the folding of proteins. It catalyzes the cis-trans isomerization of proline imidic peptide bonds in oligopeptides.</text>
</comment>
<evidence type="ECO:0000256" key="5">
    <source>
        <dbReference type="ARBA" id="ARBA00023235"/>
    </source>
</evidence>
<evidence type="ECO:0000256" key="3">
    <source>
        <dbReference type="ARBA" id="ARBA00022884"/>
    </source>
</evidence>
<keyword evidence="4 8" id="KW-0697">Rotamase</keyword>
<feature type="compositionally biased region" description="Basic and acidic residues" evidence="9">
    <location>
        <begin position="181"/>
        <end position="194"/>
    </location>
</feature>
<protein>
    <recommendedName>
        <fullName evidence="8">Peptidyl-prolyl cis-trans isomerase</fullName>
        <shortName evidence="8">PPIase</shortName>
        <ecNumber evidence="8">5.2.1.8</ecNumber>
    </recommendedName>
</protein>
<organism evidence="12 13">
    <name type="scientific">Galdieria partita</name>
    <dbReference type="NCBI Taxonomy" id="83374"/>
    <lineage>
        <taxon>Eukaryota</taxon>
        <taxon>Rhodophyta</taxon>
        <taxon>Bangiophyceae</taxon>
        <taxon>Galdieriales</taxon>
        <taxon>Galdieriaceae</taxon>
        <taxon>Galdieria</taxon>
    </lineage>
</organism>
<dbReference type="PROSITE" id="PS50072">
    <property type="entry name" value="CSA_PPIASE_2"/>
    <property type="match status" value="1"/>
</dbReference>
<dbReference type="EMBL" id="BQMJ01000010">
    <property type="protein sequence ID" value="GJQ09617.1"/>
    <property type="molecule type" value="Genomic_DNA"/>
</dbReference>
<dbReference type="Pfam" id="PF00076">
    <property type="entry name" value="RRM_1"/>
    <property type="match status" value="1"/>
</dbReference>
<gene>
    <name evidence="12" type="ORF">GpartN1_g1408.t1</name>
</gene>
<dbReference type="InterPro" id="IPR012677">
    <property type="entry name" value="Nucleotide-bd_a/b_plait_sf"/>
</dbReference>
<keyword evidence="5 8" id="KW-0413">Isomerase</keyword>
<dbReference type="InterPro" id="IPR029000">
    <property type="entry name" value="Cyclophilin-like_dom_sf"/>
</dbReference>
<dbReference type="OrthoDB" id="2083at2759"/>
<dbReference type="CDD" id="cd01921">
    <property type="entry name" value="cyclophilin_RRM"/>
    <property type="match status" value="1"/>
</dbReference>
<keyword evidence="3 7" id="KW-0694">RNA-binding</keyword>
<evidence type="ECO:0000256" key="2">
    <source>
        <dbReference type="ARBA" id="ARBA00004123"/>
    </source>
</evidence>
<comment type="catalytic activity">
    <reaction evidence="1 8">
        <text>[protein]-peptidylproline (omega=180) = [protein]-peptidylproline (omega=0)</text>
        <dbReference type="Rhea" id="RHEA:16237"/>
        <dbReference type="Rhea" id="RHEA-COMP:10747"/>
        <dbReference type="Rhea" id="RHEA-COMP:10748"/>
        <dbReference type="ChEBI" id="CHEBI:83833"/>
        <dbReference type="ChEBI" id="CHEBI:83834"/>
        <dbReference type="EC" id="5.2.1.8"/>
    </reaction>
</comment>
<evidence type="ECO:0000256" key="6">
    <source>
        <dbReference type="ARBA" id="ARBA00023242"/>
    </source>
</evidence>
<reference evidence="12" key="1">
    <citation type="journal article" date="2022" name="Proc. Natl. Acad. Sci. U.S.A.">
        <title>Life cycle and functional genomics of the unicellular red alga Galdieria for elucidating algal and plant evolution and industrial use.</title>
        <authorList>
            <person name="Hirooka S."/>
            <person name="Itabashi T."/>
            <person name="Ichinose T.M."/>
            <person name="Onuma R."/>
            <person name="Fujiwara T."/>
            <person name="Yamashita S."/>
            <person name="Jong L.W."/>
            <person name="Tomita R."/>
            <person name="Iwane A.H."/>
            <person name="Miyagishima S.Y."/>
        </authorList>
    </citation>
    <scope>NUCLEOTIDE SEQUENCE</scope>
    <source>
        <strain evidence="12">NBRC 102759</strain>
    </source>
</reference>
<reference evidence="12" key="2">
    <citation type="submission" date="2022-01" db="EMBL/GenBank/DDBJ databases">
        <authorList>
            <person name="Hirooka S."/>
            <person name="Miyagishima S.Y."/>
        </authorList>
    </citation>
    <scope>NUCLEOTIDE SEQUENCE</scope>
    <source>
        <strain evidence="12">NBRC 102759</strain>
    </source>
</reference>
<accession>A0A9C7PTE5</accession>
<dbReference type="PRINTS" id="PR00153">
    <property type="entry name" value="CSAPPISMRASE"/>
</dbReference>
<sequence>MSVLLQTSKGDIVIDLFTELAPLACKNFLKLCKIKYYHLCTFHYVDKGFVIQTGDPTNTGKGGESIYGICFGEQARYFEDEFTPKLRHNRKGRVSMANAGQPNTNGSQFFIALSDQLEYLDDKYTIFGQVEEGWETVEAIESVLVDERKKPFQVIRIYHTIILDDPFPDPPGLPPIPPSPERNDRQREESSEVRLDDDEVWQEEEGLDSEEREKMRRRKEARSRAEVLEIIGDIPDAEVKPPETTLFVCKLNPVTRSEDLELIFSRFGECKAEIIKDKVTGESLCYGFIEFPDRKACEQAFFKMNNCLIDDRRIRVDFSQSVAKLWNRVRQGYCDRLEEDEEFLHSHRKRSNHSEYLFDDDLEEKALFQYRRGSSHSKTRKRHK</sequence>
<dbReference type="GO" id="GO:0003755">
    <property type="term" value="F:peptidyl-prolyl cis-trans isomerase activity"/>
    <property type="evidence" value="ECO:0007669"/>
    <property type="project" value="UniProtKB-UniRule"/>
</dbReference>
<evidence type="ECO:0000256" key="4">
    <source>
        <dbReference type="ARBA" id="ARBA00023110"/>
    </source>
</evidence>
<keyword evidence="6 8" id="KW-0539">Nucleus</keyword>
<feature type="compositionally biased region" description="Pro residues" evidence="9">
    <location>
        <begin position="168"/>
        <end position="180"/>
    </location>
</feature>
<feature type="region of interest" description="Disordered" evidence="9">
    <location>
        <begin position="166"/>
        <end position="218"/>
    </location>
</feature>
<evidence type="ECO:0000259" key="10">
    <source>
        <dbReference type="PROSITE" id="PS50072"/>
    </source>
</evidence>
<dbReference type="InterPro" id="IPR035979">
    <property type="entry name" value="RBD_domain_sf"/>
</dbReference>